<keyword evidence="3 7" id="KW-0227">DNA damage</keyword>
<dbReference type="GO" id="GO:0030915">
    <property type="term" value="C:Smc5-Smc6 complex"/>
    <property type="evidence" value="ECO:0007669"/>
    <property type="project" value="UniProtKB-UniRule"/>
</dbReference>
<dbReference type="Pfam" id="PF15412">
    <property type="entry name" value="Nse4-Nse3_bdg"/>
    <property type="match status" value="1"/>
</dbReference>
<comment type="subcellular location">
    <subcellularLocation>
        <location evidence="1 7">Nucleus</location>
    </subcellularLocation>
</comment>
<dbReference type="PANTHER" id="PTHR16140:SF0">
    <property type="entry name" value="NON-STRUCTURAL MAINTENANCE OF CHROMOSOMES ELEMENT 4"/>
    <property type="match status" value="1"/>
</dbReference>
<evidence type="ECO:0000256" key="2">
    <source>
        <dbReference type="ARBA" id="ARBA00008997"/>
    </source>
</evidence>
<dbReference type="RefSeq" id="XP_060458146.1">
    <property type="nucleotide sequence ID" value="XM_060601675.1"/>
</dbReference>
<accession>A0AA48QX03</accession>
<reference evidence="10" key="1">
    <citation type="journal article" date="2023" name="BMC Genomics">
        <title>Chromosome-level genome assemblies of Cutaneotrichosporon spp. (Trichosporonales, Basidiomycota) reveal imbalanced evolution between nucleotide sequences and chromosome synteny.</title>
        <authorList>
            <person name="Kobayashi Y."/>
            <person name="Kayamori A."/>
            <person name="Aoki K."/>
            <person name="Shiwa Y."/>
            <person name="Matsutani M."/>
            <person name="Fujita N."/>
            <person name="Sugita T."/>
            <person name="Iwasaki W."/>
            <person name="Tanaka N."/>
            <person name="Takashima M."/>
        </authorList>
    </citation>
    <scope>NUCLEOTIDE SEQUENCE</scope>
    <source>
        <strain evidence="10">HIS019</strain>
    </source>
</reference>
<dbReference type="GeneID" id="85496751"/>
<evidence type="ECO:0000313" key="10">
    <source>
        <dbReference type="EMBL" id="BEI92881.1"/>
    </source>
</evidence>
<feature type="domain" description="Non-structural maintenance of chromosome element 4 C-terminal" evidence="8">
    <location>
        <begin position="213"/>
        <end position="299"/>
    </location>
</feature>
<dbReference type="AlphaFoldDB" id="A0AA48QX03"/>
<dbReference type="GO" id="GO:0006281">
    <property type="term" value="P:DNA repair"/>
    <property type="evidence" value="ECO:0007669"/>
    <property type="project" value="UniProtKB-UniRule"/>
</dbReference>
<evidence type="ECO:0000256" key="4">
    <source>
        <dbReference type="ARBA" id="ARBA00023172"/>
    </source>
</evidence>
<evidence type="ECO:0000259" key="8">
    <source>
        <dbReference type="Pfam" id="PF08743"/>
    </source>
</evidence>
<evidence type="ECO:0000259" key="9">
    <source>
        <dbReference type="Pfam" id="PF15412"/>
    </source>
</evidence>
<keyword evidence="11" id="KW-1185">Reference proteome</keyword>
<protein>
    <recommendedName>
        <fullName evidence="7">Non-structural maintenance of chromosomes element 4</fullName>
    </recommendedName>
</protein>
<keyword evidence="4 7" id="KW-0233">DNA recombination</keyword>
<dbReference type="GO" id="GO:0006310">
    <property type="term" value="P:DNA recombination"/>
    <property type="evidence" value="ECO:0007669"/>
    <property type="project" value="UniProtKB-UniRule"/>
</dbReference>
<dbReference type="Proteomes" id="UP001233271">
    <property type="component" value="Chromosome 5"/>
</dbReference>
<gene>
    <name evidence="10" type="ORF">CcaverHIS019_0505090</name>
</gene>
<evidence type="ECO:0000313" key="11">
    <source>
        <dbReference type="Proteomes" id="UP001233271"/>
    </source>
</evidence>
<evidence type="ECO:0000256" key="1">
    <source>
        <dbReference type="ARBA" id="ARBA00004123"/>
    </source>
</evidence>
<evidence type="ECO:0000256" key="3">
    <source>
        <dbReference type="ARBA" id="ARBA00022763"/>
    </source>
</evidence>
<comment type="subunit">
    <text evidence="7">Component of the SMC5-SMC6 complex.</text>
</comment>
<dbReference type="KEGG" id="ccac:CcaHIS019_0505090"/>
<organism evidence="10 11">
    <name type="scientific">Cutaneotrichosporon cavernicola</name>
    <dbReference type="NCBI Taxonomy" id="279322"/>
    <lineage>
        <taxon>Eukaryota</taxon>
        <taxon>Fungi</taxon>
        <taxon>Dikarya</taxon>
        <taxon>Basidiomycota</taxon>
        <taxon>Agaricomycotina</taxon>
        <taxon>Tremellomycetes</taxon>
        <taxon>Trichosporonales</taxon>
        <taxon>Trichosporonaceae</taxon>
        <taxon>Cutaneotrichosporon</taxon>
    </lineage>
</organism>
<dbReference type="InterPro" id="IPR014854">
    <property type="entry name" value="Nse4_C"/>
</dbReference>
<dbReference type="PANTHER" id="PTHR16140">
    <property type="entry name" value="NON-STRUCTURAL MAINTENANCE OF CHROMOSOMES ELEMENT 4"/>
    <property type="match status" value="1"/>
</dbReference>
<dbReference type="GO" id="GO:0005634">
    <property type="term" value="C:nucleus"/>
    <property type="evidence" value="ECO:0007669"/>
    <property type="project" value="UniProtKB-SubCell"/>
</dbReference>
<feature type="domain" description="Nse4/EID protein Nse3/MAGE-binding" evidence="9">
    <location>
        <begin position="69"/>
        <end position="120"/>
    </location>
</feature>
<evidence type="ECO:0000256" key="6">
    <source>
        <dbReference type="ARBA" id="ARBA00023242"/>
    </source>
</evidence>
<proteinExistence type="inferred from homology"/>
<evidence type="ECO:0000256" key="5">
    <source>
        <dbReference type="ARBA" id="ARBA00023204"/>
    </source>
</evidence>
<dbReference type="InterPro" id="IPR029225">
    <property type="entry name" value="Nse4_Nse3-bd"/>
</dbReference>
<dbReference type="EMBL" id="AP028216">
    <property type="protein sequence ID" value="BEI92881.1"/>
    <property type="molecule type" value="Genomic_DNA"/>
</dbReference>
<sequence length="318" mass="35589">MDDLRRSEVFGSLDPREKAELSRRFNDLQGRTDDMRANLENVAPEAIIDILRGADKLYRVRDTDIANQDARVVREAAEMSAALLRKQKLGGASFDVDEFLARVKGVLDIEEEEVGSDDEEAPRRQNLGSWEALGWMAARMSRRAPGVEFLYGPLGVEHTRKEKRQRVRQAVAPEQRPVEIETQSKAKAADPTLANVRSVDKALRRLDTSGQGLNFFAFVCNPESFSQTVENIFYVSFLVREGRAGIDVAEDGLVKIYARSPRSEDDEGEGGVRHQAVMEMDMATWREAVEIFDLRESLIPTRAPVSTQGPSATGWYGA</sequence>
<keyword evidence="6 7" id="KW-0539">Nucleus</keyword>
<keyword evidence="5 7" id="KW-0234">DNA repair</keyword>
<dbReference type="Pfam" id="PF08743">
    <property type="entry name" value="Nse4_C"/>
    <property type="match status" value="1"/>
</dbReference>
<comment type="function">
    <text evidence="7">Component of the SMC5-SMC6 complex, that promotes sister chromatid alignment after DNA damage and facilitates double-stranded DNA breaks (DSBs) repair via homologous recombination between sister chromatids.</text>
</comment>
<name>A0AA48QX03_9TREE</name>
<dbReference type="InterPro" id="IPR027786">
    <property type="entry name" value="Nse4/EID"/>
</dbReference>
<comment type="similarity">
    <text evidence="2 7">Belongs to the NSE4 family.</text>
</comment>
<evidence type="ECO:0000256" key="7">
    <source>
        <dbReference type="RuleBase" id="RU365071"/>
    </source>
</evidence>